<dbReference type="AlphaFoldDB" id="A0AA88LGB3"/>
<proteinExistence type="predicted"/>
<evidence type="ECO:0000313" key="1">
    <source>
        <dbReference type="EMBL" id="KAK2816135.1"/>
    </source>
</evidence>
<gene>
    <name evidence="1" type="ORF">Q7C36_022406</name>
</gene>
<evidence type="ECO:0000313" key="2">
    <source>
        <dbReference type="Proteomes" id="UP001187315"/>
    </source>
</evidence>
<dbReference type="EMBL" id="JAVHJS010000025">
    <property type="protein sequence ID" value="KAK2816135.1"/>
    <property type="molecule type" value="Genomic_DNA"/>
</dbReference>
<dbReference type="Proteomes" id="UP001187315">
    <property type="component" value="Unassembled WGS sequence"/>
</dbReference>
<keyword evidence="2" id="KW-1185">Reference proteome</keyword>
<accession>A0AA88LGB3</accession>
<comment type="caution">
    <text evidence="1">The sequence shown here is derived from an EMBL/GenBank/DDBJ whole genome shotgun (WGS) entry which is preliminary data.</text>
</comment>
<name>A0AA88LGB3_TACVA</name>
<sequence length="104" mass="11993">MFISDTSTEEPTRKSQQGENDKILNEFLIAEMERWITVIIWSPTRACIWQETSQSVSAEEEPLRGAELQEEGHRLIVLDAPHVSESRCVDLQHRNVEPKGCSWQ</sequence>
<organism evidence="1 2">
    <name type="scientific">Tachysurus vachellii</name>
    <name type="common">Darkbarbel catfish</name>
    <name type="synonym">Pelteobagrus vachellii</name>
    <dbReference type="NCBI Taxonomy" id="175792"/>
    <lineage>
        <taxon>Eukaryota</taxon>
        <taxon>Metazoa</taxon>
        <taxon>Chordata</taxon>
        <taxon>Craniata</taxon>
        <taxon>Vertebrata</taxon>
        <taxon>Euteleostomi</taxon>
        <taxon>Actinopterygii</taxon>
        <taxon>Neopterygii</taxon>
        <taxon>Teleostei</taxon>
        <taxon>Ostariophysi</taxon>
        <taxon>Siluriformes</taxon>
        <taxon>Bagridae</taxon>
        <taxon>Tachysurus</taxon>
    </lineage>
</organism>
<reference evidence="1" key="1">
    <citation type="submission" date="2023-08" db="EMBL/GenBank/DDBJ databases">
        <title>Pelteobagrus vachellii genome.</title>
        <authorList>
            <person name="Liu H."/>
        </authorList>
    </citation>
    <scope>NUCLEOTIDE SEQUENCE</scope>
    <source>
        <strain evidence="1">PRFRI_2022a</strain>
        <tissue evidence="1">Muscle</tissue>
    </source>
</reference>
<protein>
    <submittedName>
        <fullName evidence="1">Uncharacterized protein</fullName>
    </submittedName>
</protein>